<evidence type="ECO:0000256" key="1">
    <source>
        <dbReference type="ARBA" id="ARBA00007626"/>
    </source>
</evidence>
<gene>
    <name evidence="4" type="ORF">F8388_019744</name>
    <name evidence="5" type="ORF">G4B88_020967</name>
</gene>
<dbReference type="InterPro" id="IPR002885">
    <property type="entry name" value="PPR_rpt"/>
</dbReference>
<sequence length="155" mass="17583">MVNRGDHPDIIACTSLILGFCKSGKTRKATQIINMLENSGTVLDVITYNVLISKYCKSGEIDNALKVLNRMSVDPDVVTYNTILRTLCDSGKLKEAMKVLDLWELRKDCYPNVFTYTNLALVLHTFKIEDKLFMNNRNTEKSSSIILRVSHGNRH</sequence>
<evidence type="ECO:0000256" key="2">
    <source>
        <dbReference type="ARBA" id="ARBA00022737"/>
    </source>
</evidence>
<protein>
    <recommendedName>
        <fullName evidence="8">Pentatricopeptide repeat-containing protein</fullName>
    </recommendedName>
</protein>
<dbReference type="NCBIfam" id="TIGR00756">
    <property type="entry name" value="PPR"/>
    <property type="match status" value="3"/>
</dbReference>
<keyword evidence="7" id="KW-1185">Reference proteome</keyword>
<dbReference type="Gene3D" id="1.25.40.10">
    <property type="entry name" value="Tetratricopeptide repeat domain"/>
    <property type="match status" value="2"/>
</dbReference>
<reference evidence="6 7" key="1">
    <citation type="journal article" date="2020" name="bioRxiv">
        <title>Sequence and annotation of 42 cannabis genomes reveals extensive copy number variation in cannabinoid synthesis and pathogen resistance genes.</title>
        <authorList>
            <person name="Mckernan K.J."/>
            <person name="Helbert Y."/>
            <person name="Kane L.T."/>
            <person name="Ebling H."/>
            <person name="Zhang L."/>
            <person name="Liu B."/>
            <person name="Eaton Z."/>
            <person name="Mclaughlin S."/>
            <person name="Kingan S."/>
            <person name="Baybayan P."/>
            <person name="Concepcion G."/>
            <person name="Jordan M."/>
            <person name="Riva A."/>
            <person name="Barbazuk W."/>
            <person name="Harkins T."/>
        </authorList>
    </citation>
    <scope>NUCLEOTIDE SEQUENCE [LARGE SCALE GENOMIC DNA]</scope>
    <source>
        <strain evidence="6 7">cv. Jamaican Lion 4</strain>
        <strain evidence="5">Father</strain>
        <strain evidence="4">Mother</strain>
        <tissue evidence="4">Leaf</tissue>
    </source>
</reference>
<evidence type="ECO:0000313" key="7">
    <source>
        <dbReference type="Proteomes" id="UP000583929"/>
    </source>
</evidence>
<dbReference type="PANTHER" id="PTHR46128">
    <property type="entry name" value="MITOCHONDRIAL GROUP I INTRON SPLICING FACTOR CCM1"/>
    <property type="match status" value="1"/>
</dbReference>
<evidence type="ECO:0000313" key="5">
    <source>
        <dbReference type="EMBL" id="KAF4377453.1"/>
    </source>
</evidence>
<feature type="repeat" description="PPR" evidence="3">
    <location>
        <begin position="44"/>
        <end position="74"/>
    </location>
</feature>
<evidence type="ECO:0000313" key="6">
    <source>
        <dbReference type="Proteomes" id="UP000525078"/>
    </source>
</evidence>
<organism evidence="4 6">
    <name type="scientific">Cannabis sativa</name>
    <name type="common">Hemp</name>
    <name type="synonym">Marijuana</name>
    <dbReference type="NCBI Taxonomy" id="3483"/>
    <lineage>
        <taxon>Eukaryota</taxon>
        <taxon>Viridiplantae</taxon>
        <taxon>Streptophyta</taxon>
        <taxon>Embryophyta</taxon>
        <taxon>Tracheophyta</taxon>
        <taxon>Spermatophyta</taxon>
        <taxon>Magnoliopsida</taxon>
        <taxon>eudicotyledons</taxon>
        <taxon>Gunneridae</taxon>
        <taxon>Pentapetalae</taxon>
        <taxon>rosids</taxon>
        <taxon>fabids</taxon>
        <taxon>Rosales</taxon>
        <taxon>Cannabaceae</taxon>
        <taxon>Cannabis</taxon>
    </lineage>
</organism>
<feature type="repeat" description="PPR" evidence="3">
    <location>
        <begin position="9"/>
        <end position="43"/>
    </location>
</feature>
<dbReference type="PROSITE" id="PS51375">
    <property type="entry name" value="PPR"/>
    <property type="match status" value="3"/>
</dbReference>
<dbReference type="Pfam" id="PF13041">
    <property type="entry name" value="PPR_2"/>
    <property type="match status" value="1"/>
</dbReference>
<name>A0A7J6ECX6_CANSA</name>
<dbReference type="InterPro" id="IPR050872">
    <property type="entry name" value="PPR_P_subfamily"/>
</dbReference>
<dbReference type="AlphaFoldDB" id="A0A7J6ECX6"/>
<comment type="caution">
    <text evidence="4">The sequence shown here is derived from an EMBL/GenBank/DDBJ whole genome shotgun (WGS) entry which is preliminary data.</text>
</comment>
<dbReference type="EMBL" id="JAATIP010000255">
    <property type="protein sequence ID" value="KAF4356202.1"/>
    <property type="molecule type" value="Genomic_DNA"/>
</dbReference>
<comment type="similarity">
    <text evidence="1">Belongs to the PPR family. P subfamily.</text>
</comment>
<dbReference type="Proteomes" id="UP000583929">
    <property type="component" value="Unassembled WGS sequence"/>
</dbReference>
<keyword evidence="2" id="KW-0677">Repeat</keyword>
<dbReference type="Pfam" id="PF12854">
    <property type="entry name" value="PPR_1"/>
    <property type="match status" value="1"/>
</dbReference>
<accession>A0A7J6ECX6</accession>
<feature type="repeat" description="PPR" evidence="3">
    <location>
        <begin position="76"/>
        <end position="111"/>
    </location>
</feature>
<evidence type="ECO:0000256" key="3">
    <source>
        <dbReference type="PROSITE-ProRule" id="PRU00708"/>
    </source>
</evidence>
<dbReference type="Proteomes" id="UP000525078">
    <property type="component" value="Unassembled WGS sequence"/>
</dbReference>
<evidence type="ECO:0008006" key="8">
    <source>
        <dbReference type="Google" id="ProtNLM"/>
    </source>
</evidence>
<dbReference type="Pfam" id="PF01535">
    <property type="entry name" value="PPR"/>
    <property type="match status" value="1"/>
</dbReference>
<dbReference type="PANTHER" id="PTHR46128:SF211">
    <property type="entry name" value="PENTACOTRIPEPTIDE-REPEAT REGION OF PRORP DOMAIN-CONTAINING PROTEIN"/>
    <property type="match status" value="1"/>
</dbReference>
<evidence type="ECO:0000313" key="4">
    <source>
        <dbReference type="EMBL" id="KAF4356202.1"/>
    </source>
</evidence>
<dbReference type="InterPro" id="IPR011990">
    <property type="entry name" value="TPR-like_helical_dom_sf"/>
</dbReference>
<dbReference type="EMBL" id="JAATIQ010000143">
    <property type="protein sequence ID" value="KAF4377453.1"/>
    <property type="molecule type" value="Genomic_DNA"/>
</dbReference>
<proteinExistence type="inferred from homology"/>